<evidence type="ECO:0000313" key="4">
    <source>
        <dbReference type="Proteomes" id="UP000297407"/>
    </source>
</evidence>
<evidence type="ECO:0000313" key="3">
    <source>
        <dbReference type="EMBL" id="TGD56711.1"/>
    </source>
</evidence>
<evidence type="ECO:0000259" key="2">
    <source>
        <dbReference type="Pfam" id="PF03724"/>
    </source>
</evidence>
<keyword evidence="1" id="KW-0732">Signal</keyword>
<dbReference type="Gene3D" id="2.40.128.270">
    <property type="match status" value="1"/>
</dbReference>
<dbReference type="PROSITE" id="PS51257">
    <property type="entry name" value="PROKAR_LIPOPROTEIN"/>
    <property type="match status" value="1"/>
</dbReference>
<dbReference type="PANTHER" id="PTHR35535:SF2">
    <property type="entry name" value="DUF306 DOMAIN-CONTAINING PROTEIN"/>
    <property type="match status" value="1"/>
</dbReference>
<dbReference type="InterPro" id="IPR038670">
    <property type="entry name" value="HslJ-like_sf"/>
</dbReference>
<organism evidence="3 4">
    <name type="scientific">Flavobacterium humi</name>
    <dbReference type="NCBI Taxonomy" id="2562683"/>
    <lineage>
        <taxon>Bacteria</taxon>
        <taxon>Pseudomonadati</taxon>
        <taxon>Bacteroidota</taxon>
        <taxon>Flavobacteriia</taxon>
        <taxon>Flavobacteriales</taxon>
        <taxon>Flavobacteriaceae</taxon>
        <taxon>Flavobacterium</taxon>
    </lineage>
</organism>
<feature type="domain" description="DUF306" evidence="2">
    <location>
        <begin position="159"/>
        <end position="261"/>
    </location>
</feature>
<comment type="caution">
    <text evidence="3">The sequence shown here is derived from an EMBL/GenBank/DDBJ whole genome shotgun (WGS) entry which is preliminary data.</text>
</comment>
<dbReference type="Proteomes" id="UP000297407">
    <property type="component" value="Unassembled WGS sequence"/>
</dbReference>
<dbReference type="AlphaFoldDB" id="A0A4Z0L4T2"/>
<gene>
    <name evidence="3" type="ORF">E4635_14815</name>
</gene>
<sequence>MCFARHAIDKIPLMKKIIFLTAWLFAVTACKTVQAPPPPETIQEERMPYFKGNGNEPFWNISISEDAIRFESLLSGFESVTAPSVAPVKAMDANVKMYRAHTENIDIQIQIEQAECVNSMSGAASPYAVTIEIKRKTDKDATILKGCGAYLTDYRLYDIWALEQLNGQKVTLADFGKELPIIEINSQTNTFIGFAGCNQMNGRLFYEKNTLRFTNVTTTRMACGPKNKEGEFLKALQSATGYEIKNNRLWLSNPSGLLLVFKKID</sequence>
<feature type="chain" id="PRO_5021213985" evidence="1">
    <location>
        <begin position="36"/>
        <end position="265"/>
    </location>
</feature>
<dbReference type="Pfam" id="PF03724">
    <property type="entry name" value="META"/>
    <property type="match status" value="1"/>
</dbReference>
<protein>
    <submittedName>
        <fullName evidence="3">META domain-containing protein</fullName>
    </submittedName>
</protein>
<name>A0A4Z0L4T2_9FLAO</name>
<dbReference type="PANTHER" id="PTHR35535">
    <property type="entry name" value="HEAT SHOCK PROTEIN HSLJ"/>
    <property type="match status" value="1"/>
</dbReference>
<dbReference type="InterPro" id="IPR005184">
    <property type="entry name" value="DUF306_Meta_HslJ"/>
</dbReference>
<reference evidence="3 4" key="1">
    <citation type="submission" date="2019-04" db="EMBL/GenBank/DDBJ databases">
        <title>Flavobacterium sp. strain DS2-A Genome sequencing and assembly.</title>
        <authorList>
            <person name="Kim I."/>
        </authorList>
    </citation>
    <scope>NUCLEOTIDE SEQUENCE [LARGE SCALE GENOMIC DNA]</scope>
    <source>
        <strain evidence="3 4">DS2-A</strain>
    </source>
</reference>
<keyword evidence="4" id="KW-1185">Reference proteome</keyword>
<feature type="signal peptide" evidence="1">
    <location>
        <begin position="1"/>
        <end position="35"/>
    </location>
</feature>
<dbReference type="InterPro" id="IPR053147">
    <property type="entry name" value="Hsp_HslJ-like"/>
</dbReference>
<proteinExistence type="predicted"/>
<dbReference type="EMBL" id="SRLH01000009">
    <property type="protein sequence ID" value="TGD56711.1"/>
    <property type="molecule type" value="Genomic_DNA"/>
</dbReference>
<evidence type="ECO:0000256" key="1">
    <source>
        <dbReference type="SAM" id="SignalP"/>
    </source>
</evidence>
<accession>A0A4Z0L4T2</accession>
<dbReference type="OrthoDB" id="5348860at2"/>